<keyword evidence="2" id="KW-1185">Reference proteome</keyword>
<accession>A0ABW5NQ33</accession>
<sequence>MRIAISYDTIQEYILENDLNESDSIILHPADYDNLAAEYAEENNIMIFRSFEILGIQVIEDTEDEVKKNQIMVVQMDTF</sequence>
<protein>
    <submittedName>
        <fullName evidence="1">Uncharacterized protein</fullName>
    </submittedName>
</protein>
<evidence type="ECO:0000313" key="1">
    <source>
        <dbReference type="EMBL" id="MFD2600949.1"/>
    </source>
</evidence>
<dbReference type="EMBL" id="JBHUMD010000004">
    <property type="protein sequence ID" value="MFD2600949.1"/>
    <property type="molecule type" value="Genomic_DNA"/>
</dbReference>
<evidence type="ECO:0000313" key="2">
    <source>
        <dbReference type="Proteomes" id="UP001597480"/>
    </source>
</evidence>
<gene>
    <name evidence="1" type="ORF">ACFSR3_02665</name>
</gene>
<name>A0ABW5NQ33_9FLAO</name>
<organism evidence="1 2">
    <name type="scientific">Flavobacterium suzhouense</name>
    <dbReference type="NCBI Taxonomy" id="1529638"/>
    <lineage>
        <taxon>Bacteria</taxon>
        <taxon>Pseudomonadati</taxon>
        <taxon>Bacteroidota</taxon>
        <taxon>Flavobacteriia</taxon>
        <taxon>Flavobacteriales</taxon>
        <taxon>Flavobacteriaceae</taxon>
        <taxon>Flavobacterium</taxon>
    </lineage>
</organism>
<dbReference type="RefSeq" id="WP_379819609.1">
    <property type="nucleotide sequence ID" value="NZ_JBHUMD010000004.1"/>
</dbReference>
<reference evidence="2" key="1">
    <citation type="journal article" date="2019" name="Int. J. Syst. Evol. Microbiol.">
        <title>The Global Catalogue of Microorganisms (GCM) 10K type strain sequencing project: providing services to taxonomists for standard genome sequencing and annotation.</title>
        <authorList>
            <consortium name="The Broad Institute Genomics Platform"/>
            <consortium name="The Broad Institute Genome Sequencing Center for Infectious Disease"/>
            <person name="Wu L."/>
            <person name="Ma J."/>
        </authorList>
    </citation>
    <scope>NUCLEOTIDE SEQUENCE [LARGE SCALE GENOMIC DNA]</scope>
    <source>
        <strain evidence="2">KCTC 42107</strain>
    </source>
</reference>
<proteinExistence type="predicted"/>
<comment type="caution">
    <text evidence="1">The sequence shown here is derived from an EMBL/GenBank/DDBJ whole genome shotgun (WGS) entry which is preliminary data.</text>
</comment>
<dbReference type="Proteomes" id="UP001597480">
    <property type="component" value="Unassembled WGS sequence"/>
</dbReference>